<accession>A0A286GM83</accession>
<dbReference type="OrthoDB" id="1630256at2"/>
<gene>
    <name evidence="2" type="ORF">SAMN05421508_10616</name>
</gene>
<dbReference type="NCBIfam" id="NF045672">
    <property type="entry name" value="MCP_gp7_epsi_15"/>
    <property type="match status" value="1"/>
</dbReference>
<dbReference type="SUPFAM" id="SSF56563">
    <property type="entry name" value="Major capsid protein gp5"/>
    <property type="match status" value="1"/>
</dbReference>
<dbReference type="RefSeq" id="WP_097279802.1">
    <property type="nucleotide sequence ID" value="NZ_OCNJ01000006.1"/>
</dbReference>
<dbReference type="EMBL" id="OCNJ01000006">
    <property type="protein sequence ID" value="SOD96637.1"/>
    <property type="molecule type" value="Genomic_DNA"/>
</dbReference>
<sequence>MALTLTEWSKTHQDPLQSSVIEMFARNSPLLERIPFRRIGGNAYTFVREASLPTAGWYDHGAAYAEGTGTVVEVTERTRILGHDVDIPKSLLKASTNPAEDRSRQIEMSVKAMSQAMSHVVLRGDNTANPLQPDGINNKLDAGQVLEAGTDGAQLELAMLDEAIDQVFGRPSLILANRTIRRKINALMRAAGQATETISDAFGRQLQSYAGIPISDIDDAEWVAPLLPFNETQGVDTETCSLYLINFGDDAFGGIETAGMEVRDLGELQTQPVERIRVDWLANPAVLWHPRSVVRIQGVKKPV</sequence>
<evidence type="ECO:0000313" key="3">
    <source>
        <dbReference type="Proteomes" id="UP000219621"/>
    </source>
</evidence>
<dbReference type="Pfam" id="PF20911">
    <property type="entry name" value="GP7"/>
    <property type="match status" value="1"/>
</dbReference>
<protein>
    <submittedName>
        <fullName evidence="2">Phage major capsid protein, HK97 family</fullName>
    </submittedName>
</protein>
<evidence type="ECO:0000313" key="2">
    <source>
        <dbReference type="EMBL" id="SOD96637.1"/>
    </source>
</evidence>
<name>A0A286GM83_9PROT</name>
<dbReference type="InterPro" id="IPR048813">
    <property type="entry name" value="GP7-like"/>
</dbReference>
<dbReference type="InterPro" id="IPR024455">
    <property type="entry name" value="Phage_capsid"/>
</dbReference>
<proteinExistence type="predicted"/>
<reference evidence="2 3" key="1">
    <citation type="submission" date="2017-09" db="EMBL/GenBank/DDBJ databases">
        <authorList>
            <person name="Ehlers B."/>
            <person name="Leendertz F.H."/>
        </authorList>
    </citation>
    <scope>NUCLEOTIDE SEQUENCE [LARGE SCALE GENOMIC DNA]</scope>
    <source>
        <strain evidence="2 3">USBA 140</strain>
    </source>
</reference>
<dbReference type="Proteomes" id="UP000219621">
    <property type="component" value="Unassembled WGS sequence"/>
</dbReference>
<organism evidence="2 3">
    <name type="scientific">Caenispirillum bisanense</name>
    <dbReference type="NCBI Taxonomy" id="414052"/>
    <lineage>
        <taxon>Bacteria</taxon>
        <taxon>Pseudomonadati</taxon>
        <taxon>Pseudomonadota</taxon>
        <taxon>Alphaproteobacteria</taxon>
        <taxon>Rhodospirillales</taxon>
        <taxon>Novispirillaceae</taxon>
        <taxon>Caenispirillum</taxon>
    </lineage>
</organism>
<evidence type="ECO:0000256" key="1">
    <source>
        <dbReference type="ARBA" id="ARBA00004328"/>
    </source>
</evidence>
<dbReference type="AlphaFoldDB" id="A0A286GM83"/>
<keyword evidence="3" id="KW-1185">Reference proteome</keyword>
<dbReference type="NCBIfam" id="TIGR01554">
    <property type="entry name" value="major_cap_HK97"/>
    <property type="match status" value="1"/>
</dbReference>
<comment type="subcellular location">
    <subcellularLocation>
        <location evidence="1">Virion</location>
    </subcellularLocation>
</comment>